<dbReference type="InterPro" id="IPR027359">
    <property type="entry name" value="Volt_channel_dom_sf"/>
</dbReference>
<feature type="domain" description="Ion transport" evidence="15">
    <location>
        <begin position="30"/>
        <end position="207"/>
    </location>
</feature>
<keyword evidence="13" id="KW-0407">Ion channel</keyword>
<sequence>MRSTTYPVRRARKIRKRARRIVVAFVKSRQFFILIMTCVLLNTVVLTTEHYNQPMWLNQFQSFANVLFVSLFTVEMLLKMFAFGLQDYFSALFNRFDFFVVICSILELILIQLDLLDPMGLSVLRCARLLRIFKLTHYWNSLRSLVNRLLKSVKSIASLLLLLFLFILICSLLGMQWFGGTFNFPSKDKPRSHFDGIAQSMITVFQVGLLDVAVKGKPRILTIKCEQISQVVQRGSVSCYSQGCSWSSRDALLLNRGDPAAKTVDSILSFSLCQLLHSPMPSSGLSEKEGVEIENSANL</sequence>
<dbReference type="Gene3D" id="1.10.287.70">
    <property type="match status" value="1"/>
</dbReference>
<evidence type="ECO:0000256" key="12">
    <source>
        <dbReference type="ARBA" id="ARBA00023136"/>
    </source>
</evidence>
<dbReference type="GO" id="GO:0098703">
    <property type="term" value="P:calcium ion import across plasma membrane"/>
    <property type="evidence" value="ECO:0007669"/>
    <property type="project" value="TreeGrafter"/>
</dbReference>
<keyword evidence="5 14" id="KW-0812">Transmembrane</keyword>
<reference evidence="16 17" key="1">
    <citation type="submission" date="2018-11" db="EMBL/GenBank/DDBJ databases">
        <authorList>
            <consortium name="Pathogen Informatics"/>
        </authorList>
    </citation>
    <scope>NUCLEOTIDE SEQUENCE [LARGE SCALE GENOMIC DNA]</scope>
</reference>
<evidence type="ECO:0000256" key="3">
    <source>
        <dbReference type="ARBA" id="ARBA00022568"/>
    </source>
</evidence>
<keyword evidence="7" id="KW-0677">Repeat</keyword>
<dbReference type="AlphaFoldDB" id="A0A3P7LE15"/>
<keyword evidence="2" id="KW-0813">Transport</keyword>
<evidence type="ECO:0000313" key="16">
    <source>
        <dbReference type="EMBL" id="VDN11590.1"/>
    </source>
</evidence>
<evidence type="ECO:0000256" key="10">
    <source>
        <dbReference type="ARBA" id="ARBA00022989"/>
    </source>
</evidence>
<name>A0A3P7LE15_DIBLA</name>
<evidence type="ECO:0000256" key="4">
    <source>
        <dbReference type="ARBA" id="ARBA00022673"/>
    </source>
</evidence>
<dbReference type="InterPro" id="IPR005821">
    <property type="entry name" value="Ion_trans_dom"/>
</dbReference>
<evidence type="ECO:0000256" key="6">
    <source>
        <dbReference type="ARBA" id="ARBA00022723"/>
    </source>
</evidence>
<evidence type="ECO:0000256" key="1">
    <source>
        <dbReference type="ARBA" id="ARBA00004141"/>
    </source>
</evidence>
<keyword evidence="6" id="KW-0479">Metal-binding</keyword>
<evidence type="ECO:0000256" key="14">
    <source>
        <dbReference type="SAM" id="Phobius"/>
    </source>
</evidence>
<feature type="transmembrane region" description="Helical" evidence="14">
    <location>
        <begin position="21"/>
        <end position="43"/>
    </location>
</feature>
<keyword evidence="9" id="KW-0851">Voltage-gated channel</keyword>
<evidence type="ECO:0000256" key="9">
    <source>
        <dbReference type="ARBA" id="ARBA00022882"/>
    </source>
</evidence>
<dbReference type="GO" id="GO:0005891">
    <property type="term" value="C:voltage-gated calcium channel complex"/>
    <property type="evidence" value="ECO:0007669"/>
    <property type="project" value="TreeGrafter"/>
</dbReference>
<dbReference type="GO" id="GO:0046872">
    <property type="term" value="F:metal ion binding"/>
    <property type="evidence" value="ECO:0007669"/>
    <property type="project" value="UniProtKB-KW"/>
</dbReference>
<dbReference type="Gene3D" id="1.20.120.350">
    <property type="entry name" value="Voltage-gated potassium channels. Chain C"/>
    <property type="match status" value="1"/>
</dbReference>
<dbReference type="PANTHER" id="PTHR45628">
    <property type="entry name" value="VOLTAGE-DEPENDENT CALCIUM CHANNEL TYPE A SUBUNIT ALPHA-1"/>
    <property type="match status" value="1"/>
</dbReference>
<evidence type="ECO:0000259" key="15">
    <source>
        <dbReference type="Pfam" id="PF00520"/>
    </source>
</evidence>
<dbReference type="PANTHER" id="PTHR45628:SF1">
    <property type="entry name" value="VOLTAGE-DEPENDENT CALCIUM CHANNEL TYPE D SUBUNIT ALPHA-1"/>
    <property type="match status" value="1"/>
</dbReference>
<organism evidence="16 17">
    <name type="scientific">Dibothriocephalus latus</name>
    <name type="common">Fish tapeworm</name>
    <name type="synonym">Diphyllobothrium latum</name>
    <dbReference type="NCBI Taxonomy" id="60516"/>
    <lineage>
        <taxon>Eukaryota</taxon>
        <taxon>Metazoa</taxon>
        <taxon>Spiralia</taxon>
        <taxon>Lophotrochozoa</taxon>
        <taxon>Platyhelminthes</taxon>
        <taxon>Cestoda</taxon>
        <taxon>Eucestoda</taxon>
        <taxon>Diphyllobothriidea</taxon>
        <taxon>Diphyllobothriidae</taxon>
        <taxon>Dibothriocephalus</taxon>
    </lineage>
</organism>
<dbReference type="InterPro" id="IPR050599">
    <property type="entry name" value="VDCC_alpha-1_subunit"/>
</dbReference>
<dbReference type="FunFam" id="1.20.120.350:FF:000001">
    <property type="entry name" value="Voltage-dependent L-type calcium channel subunit alpha"/>
    <property type="match status" value="1"/>
</dbReference>
<protein>
    <recommendedName>
        <fullName evidence="15">Ion transport domain-containing protein</fullName>
    </recommendedName>
</protein>
<comment type="subcellular location">
    <subcellularLocation>
        <location evidence="1">Membrane</location>
        <topology evidence="1">Multi-pass membrane protein</topology>
    </subcellularLocation>
</comment>
<evidence type="ECO:0000256" key="13">
    <source>
        <dbReference type="ARBA" id="ARBA00023303"/>
    </source>
</evidence>
<keyword evidence="3" id="KW-0109">Calcium transport</keyword>
<dbReference type="OrthoDB" id="6283643at2759"/>
<evidence type="ECO:0000256" key="7">
    <source>
        <dbReference type="ARBA" id="ARBA00022737"/>
    </source>
</evidence>
<feature type="transmembrane region" description="Helical" evidence="14">
    <location>
        <begin position="156"/>
        <end position="177"/>
    </location>
</feature>
<feature type="transmembrane region" description="Helical" evidence="14">
    <location>
        <begin position="63"/>
        <end position="84"/>
    </location>
</feature>
<dbReference type="GO" id="GO:0008331">
    <property type="term" value="F:high voltage-gated calcium channel activity"/>
    <property type="evidence" value="ECO:0007669"/>
    <property type="project" value="TreeGrafter"/>
</dbReference>
<dbReference type="Pfam" id="PF00520">
    <property type="entry name" value="Ion_trans"/>
    <property type="match status" value="1"/>
</dbReference>
<keyword evidence="11" id="KW-0406">Ion transport</keyword>
<accession>A0A3P7LE15</accession>
<evidence type="ECO:0000256" key="8">
    <source>
        <dbReference type="ARBA" id="ARBA00022837"/>
    </source>
</evidence>
<proteinExistence type="predicted"/>
<dbReference type="SUPFAM" id="SSF81324">
    <property type="entry name" value="Voltage-gated potassium channels"/>
    <property type="match status" value="1"/>
</dbReference>
<evidence type="ECO:0000256" key="2">
    <source>
        <dbReference type="ARBA" id="ARBA00022448"/>
    </source>
</evidence>
<keyword evidence="17" id="KW-1185">Reference proteome</keyword>
<keyword evidence="8" id="KW-0106">Calcium</keyword>
<keyword evidence="10 14" id="KW-1133">Transmembrane helix</keyword>
<evidence type="ECO:0000256" key="11">
    <source>
        <dbReference type="ARBA" id="ARBA00023065"/>
    </source>
</evidence>
<keyword evidence="4" id="KW-0107">Calcium channel</keyword>
<dbReference type="EMBL" id="UYRU01051795">
    <property type="protein sequence ID" value="VDN11590.1"/>
    <property type="molecule type" value="Genomic_DNA"/>
</dbReference>
<evidence type="ECO:0000313" key="17">
    <source>
        <dbReference type="Proteomes" id="UP000281553"/>
    </source>
</evidence>
<keyword evidence="12 14" id="KW-0472">Membrane</keyword>
<gene>
    <name evidence="16" type="ORF">DILT_LOCUS7421</name>
</gene>
<dbReference type="Proteomes" id="UP000281553">
    <property type="component" value="Unassembled WGS sequence"/>
</dbReference>
<evidence type="ECO:0000256" key="5">
    <source>
        <dbReference type="ARBA" id="ARBA00022692"/>
    </source>
</evidence>